<organism evidence="1 2">
    <name type="scientific">Chitinophaga caseinilytica</name>
    <dbReference type="NCBI Taxonomy" id="2267521"/>
    <lineage>
        <taxon>Bacteria</taxon>
        <taxon>Pseudomonadati</taxon>
        <taxon>Bacteroidota</taxon>
        <taxon>Chitinophagia</taxon>
        <taxon>Chitinophagales</taxon>
        <taxon>Chitinophagaceae</taxon>
        <taxon>Chitinophaga</taxon>
    </lineage>
</organism>
<gene>
    <name evidence="1" type="ORF">WJU22_00235</name>
</gene>
<reference evidence="1 2" key="1">
    <citation type="submission" date="2024-03" db="EMBL/GenBank/DDBJ databases">
        <title>Chitinophaga caseinilytica sp. nov., a casein hydrolysing bacterium isolated from forest soil.</title>
        <authorList>
            <person name="Lee D.S."/>
            <person name="Han D.M."/>
            <person name="Baek J.H."/>
            <person name="Choi D.G."/>
            <person name="Jeon J.H."/>
            <person name="Jeon C.O."/>
        </authorList>
    </citation>
    <scope>NUCLEOTIDE SEQUENCE [LARGE SCALE GENOMIC DNA]</scope>
    <source>
        <strain evidence="1 2">KACC 19118</strain>
    </source>
</reference>
<dbReference type="Proteomes" id="UP001449657">
    <property type="component" value="Chromosome"/>
</dbReference>
<accession>A0ABZ2Z4J2</accession>
<proteinExistence type="predicted"/>
<dbReference type="Pfam" id="PF07606">
    <property type="entry name" value="DUF1569"/>
    <property type="match status" value="1"/>
</dbReference>
<dbReference type="InterPro" id="IPR011463">
    <property type="entry name" value="DUF1569"/>
</dbReference>
<dbReference type="InterPro" id="IPR034660">
    <property type="entry name" value="DinB/YfiT-like"/>
</dbReference>
<name>A0ABZ2Z4J2_9BACT</name>
<dbReference type="Gene3D" id="1.20.120.450">
    <property type="entry name" value="dinb family like domain"/>
    <property type="match status" value="1"/>
</dbReference>
<dbReference type="EMBL" id="CP150096">
    <property type="protein sequence ID" value="WZN46628.1"/>
    <property type="molecule type" value="Genomic_DNA"/>
</dbReference>
<sequence length="153" mass="17680">MEILFPLAQADVLLPLLERLAPDTQPRWGNMNAQRMIEHLDGILQFSVSDKPAPVITPEEKLPHLLQWLRTDKPLSRGISSPVANEGPLLHPDLLTATNHLLASLQEFFRHYSENPSHQAIHVFFGPIGYEDWLRFHQKHFRHHFTQFGLLDE</sequence>
<evidence type="ECO:0000313" key="2">
    <source>
        <dbReference type="Proteomes" id="UP001449657"/>
    </source>
</evidence>
<protein>
    <submittedName>
        <fullName evidence="1">DUF1569 domain-containing protein</fullName>
    </submittedName>
</protein>
<evidence type="ECO:0000313" key="1">
    <source>
        <dbReference type="EMBL" id="WZN46628.1"/>
    </source>
</evidence>
<keyword evidence="2" id="KW-1185">Reference proteome</keyword>
<dbReference type="RefSeq" id="WP_341841319.1">
    <property type="nucleotide sequence ID" value="NZ_CP149792.1"/>
</dbReference>